<dbReference type="InterPro" id="IPR037914">
    <property type="entry name" value="SpoVT-AbrB_sf"/>
</dbReference>
<dbReference type="GeneID" id="25406670"/>
<evidence type="ECO:0000259" key="1">
    <source>
        <dbReference type="PROSITE" id="PS51740"/>
    </source>
</evidence>
<evidence type="ECO:0000313" key="3">
    <source>
        <dbReference type="Proteomes" id="UP000266720"/>
    </source>
</evidence>
<dbReference type="SUPFAM" id="SSF89447">
    <property type="entry name" value="AbrB/MazE/MraZ-like"/>
    <property type="match status" value="1"/>
</dbReference>
<dbReference type="PROSITE" id="PS51740">
    <property type="entry name" value="SPOVT_ABRB"/>
    <property type="match status" value="1"/>
</dbReference>
<dbReference type="EMBL" id="CP007493">
    <property type="protein sequence ID" value="AJB42306.1"/>
    <property type="molecule type" value="Genomic_DNA"/>
</dbReference>
<accession>A0A3G1A613</accession>
<dbReference type="Pfam" id="PF04014">
    <property type="entry name" value="MazE_antitoxin"/>
    <property type="match status" value="1"/>
</dbReference>
<gene>
    <name evidence="2" type="ORF">TCARB_1260</name>
</gene>
<sequence length="78" mass="8890">MTVVLKVRKKGVIILPKKLRLTSGIEEESEVIAEASPGIIILKPLKPKEVEIDPAVVDKLLEEERHVEEKKYHEILRP</sequence>
<dbReference type="KEGG" id="tcb:TCARB_1260"/>
<dbReference type="GO" id="GO:0003677">
    <property type="term" value="F:DNA binding"/>
    <property type="evidence" value="ECO:0007669"/>
    <property type="project" value="InterPro"/>
</dbReference>
<evidence type="ECO:0000313" key="2">
    <source>
        <dbReference type="EMBL" id="AJB42306.1"/>
    </source>
</evidence>
<name>A0A3G1A613_9CREN</name>
<feature type="domain" description="SpoVT-AbrB" evidence="1">
    <location>
        <begin position="2"/>
        <end position="47"/>
    </location>
</feature>
<organism evidence="2 3">
    <name type="scientific">Thermofilum adornatum 1505</name>
    <dbReference type="NCBI Taxonomy" id="697581"/>
    <lineage>
        <taxon>Archaea</taxon>
        <taxon>Thermoproteota</taxon>
        <taxon>Thermoprotei</taxon>
        <taxon>Thermofilales</taxon>
        <taxon>Thermofilaceae</taxon>
        <taxon>Thermofilum</taxon>
    </lineage>
</organism>
<dbReference type="AlphaFoldDB" id="A0A3G1A613"/>
<dbReference type="STRING" id="697581.TCARB_1260"/>
<proteinExistence type="predicted"/>
<dbReference type="SMART" id="SM00966">
    <property type="entry name" value="SpoVT_AbrB"/>
    <property type="match status" value="1"/>
</dbReference>
<dbReference type="Proteomes" id="UP000266720">
    <property type="component" value="Chromosome"/>
</dbReference>
<dbReference type="GeneID" id="16572820"/>
<dbReference type="InterPro" id="IPR007159">
    <property type="entry name" value="SpoVT-AbrB_dom"/>
</dbReference>
<reference evidence="3" key="1">
    <citation type="book" date="2010" name="EXTREMOPHILES" publisher="0:0-0">
        <title>Complete genome sequences of ten hyperthermophilic archaea reveal their metabolic capabilities and possible ecological roles.</title>
        <editorList>
            <person name="?"/>
        </editorList>
        <authorList>
            <person name="Ravin N.V."/>
            <person name="Mardanov A.V."/>
            <person name="Bonch-Osmolovskaya E.A."/>
            <person name="Skryabin K.G."/>
        </authorList>
    </citation>
    <scope>NUCLEOTIDE SEQUENCE [LARGE SCALE GENOMIC DNA]</scope>
    <source>
        <strain evidence="3">1505</strain>
    </source>
</reference>
<protein>
    <recommendedName>
        <fullName evidence="1">SpoVT-AbrB domain-containing protein</fullName>
    </recommendedName>
</protein>
<dbReference type="RefSeq" id="WP_020961868.1">
    <property type="nucleotide sequence ID" value="NZ_CP007493.1"/>
</dbReference>